<accession>A0A433U7F2</accession>
<feature type="region of interest" description="Disordered" evidence="1">
    <location>
        <begin position="127"/>
        <end position="147"/>
    </location>
</feature>
<keyword evidence="3" id="KW-1185">Reference proteome</keyword>
<gene>
    <name evidence="2" type="ORF">EGW08_002472</name>
</gene>
<dbReference type="Proteomes" id="UP000271974">
    <property type="component" value="Unassembled WGS sequence"/>
</dbReference>
<evidence type="ECO:0000313" key="2">
    <source>
        <dbReference type="EMBL" id="RUS89769.1"/>
    </source>
</evidence>
<proteinExistence type="predicted"/>
<feature type="compositionally biased region" description="Polar residues" evidence="1">
    <location>
        <begin position="135"/>
        <end position="147"/>
    </location>
</feature>
<sequence length="175" mass="20329">MLTSYITNVLQKHNMPTSLIVIQYQRQHHSSSYNIKANITHRHTISTPTLLIIIQYQRQHHSSSYNIKANITHRHTISTPTSLIIIQYQRQHHSSSYNIKANITHRHTISTPTSLIIIQYQRQHHSSSSKDPLKLSQNSVSRPSSLEQNLRKSASIVSWKISSPVLLERQRRELM</sequence>
<dbReference type="EMBL" id="RQTK01000048">
    <property type="protein sequence ID" value="RUS89769.1"/>
    <property type="molecule type" value="Genomic_DNA"/>
</dbReference>
<protein>
    <submittedName>
        <fullName evidence="2">Uncharacterized protein</fullName>
    </submittedName>
</protein>
<evidence type="ECO:0000313" key="3">
    <source>
        <dbReference type="Proteomes" id="UP000271974"/>
    </source>
</evidence>
<reference evidence="2 3" key="1">
    <citation type="submission" date="2019-01" db="EMBL/GenBank/DDBJ databases">
        <title>A draft genome assembly of the solar-powered sea slug Elysia chlorotica.</title>
        <authorList>
            <person name="Cai H."/>
            <person name="Li Q."/>
            <person name="Fang X."/>
            <person name="Li J."/>
            <person name="Curtis N.E."/>
            <person name="Altenburger A."/>
            <person name="Shibata T."/>
            <person name="Feng M."/>
            <person name="Maeda T."/>
            <person name="Schwartz J.A."/>
            <person name="Shigenobu S."/>
            <person name="Lundholm N."/>
            <person name="Nishiyama T."/>
            <person name="Yang H."/>
            <person name="Hasebe M."/>
            <person name="Li S."/>
            <person name="Pierce S.K."/>
            <person name="Wang J."/>
        </authorList>
    </citation>
    <scope>NUCLEOTIDE SEQUENCE [LARGE SCALE GENOMIC DNA]</scope>
    <source>
        <strain evidence="2">EC2010</strain>
        <tissue evidence="2">Whole organism of an adult</tissue>
    </source>
</reference>
<comment type="caution">
    <text evidence="2">The sequence shown here is derived from an EMBL/GenBank/DDBJ whole genome shotgun (WGS) entry which is preliminary data.</text>
</comment>
<name>A0A433U7F2_ELYCH</name>
<evidence type="ECO:0000256" key="1">
    <source>
        <dbReference type="SAM" id="MobiDB-lite"/>
    </source>
</evidence>
<dbReference type="AlphaFoldDB" id="A0A433U7F2"/>
<organism evidence="2 3">
    <name type="scientific">Elysia chlorotica</name>
    <name type="common">Eastern emerald elysia</name>
    <name type="synonym">Sea slug</name>
    <dbReference type="NCBI Taxonomy" id="188477"/>
    <lineage>
        <taxon>Eukaryota</taxon>
        <taxon>Metazoa</taxon>
        <taxon>Spiralia</taxon>
        <taxon>Lophotrochozoa</taxon>
        <taxon>Mollusca</taxon>
        <taxon>Gastropoda</taxon>
        <taxon>Heterobranchia</taxon>
        <taxon>Euthyneura</taxon>
        <taxon>Panpulmonata</taxon>
        <taxon>Sacoglossa</taxon>
        <taxon>Placobranchoidea</taxon>
        <taxon>Plakobranchidae</taxon>
        <taxon>Elysia</taxon>
    </lineage>
</organism>